<reference evidence="2" key="1">
    <citation type="submission" date="2020-03" db="EMBL/GenBank/DDBJ databases">
        <title>Genome of Pelagibius litoralis DSM 21314T.</title>
        <authorList>
            <person name="Wang G."/>
        </authorList>
    </citation>
    <scope>NUCLEOTIDE SEQUENCE</scope>
    <source>
        <strain evidence="2">DSM 21314</strain>
    </source>
</reference>
<keyword evidence="3" id="KW-1185">Reference proteome</keyword>
<accession>A0A967KGL6</accession>
<organism evidence="2 3">
    <name type="scientific">Pelagibius litoralis</name>
    <dbReference type="NCBI Taxonomy" id="374515"/>
    <lineage>
        <taxon>Bacteria</taxon>
        <taxon>Pseudomonadati</taxon>
        <taxon>Pseudomonadota</taxon>
        <taxon>Alphaproteobacteria</taxon>
        <taxon>Rhodospirillales</taxon>
        <taxon>Rhodovibrionaceae</taxon>
        <taxon>Pelagibius</taxon>
    </lineage>
</organism>
<evidence type="ECO:0000313" key="3">
    <source>
        <dbReference type="Proteomes" id="UP000761264"/>
    </source>
</evidence>
<dbReference type="AlphaFoldDB" id="A0A967KGL6"/>
<protein>
    <submittedName>
        <fullName evidence="2">Uncharacterized protein</fullName>
    </submittedName>
</protein>
<dbReference type="Proteomes" id="UP000761264">
    <property type="component" value="Unassembled WGS sequence"/>
</dbReference>
<feature type="region of interest" description="Disordered" evidence="1">
    <location>
        <begin position="1"/>
        <end position="31"/>
    </location>
</feature>
<evidence type="ECO:0000256" key="1">
    <source>
        <dbReference type="SAM" id="MobiDB-lite"/>
    </source>
</evidence>
<dbReference type="RefSeq" id="WP_167231391.1">
    <property type="nucleotide sequence ID" value="NZ_JAAQPH010000038.1"/>
</dbReference>
<dbReference type="EMBL" id="JAAQPH010000038">
    <property type="protein sequence ID" value="NIA72285.1"/>
    <property type="molecule type" value="Genomic_DNA"/>
</dbReference>
<comment type="caution">
    <text evidence="2">The sequence shown here is derived from an EMBL/GenBank/DDBJ whole genome shotgun (WGS) entry which is preliminary data.</text>
</comment>
<gene>
    <name evidence="2" type="ORF">HBA54_27205</name>
</gene>
<evidence type="ECO:0000313" key="2">
    <source>
        <dbReference type="EMBL" id="NIA72285.1"/>
    </source>
</evidence>
<name>A0A967KGL6_9PROT</name>
<sequence>MANGHGGKRAGAGRNSGGQNQKSSKVAKEAAAKGLTPVEFMLEMLRDADASLENRKWAAQHAAPYVHPRLAAIEQRNGGEDEKHEDWLERVAKKAGL</sequence>
<proteinExistence type="predicted"/>